<reference evidence="2 3" key="1">
    <citation type="submission" date="2014-08" db="EMBL/GenBank/DDBJ databases">
        <title>Clostridium innocuum, an unnegligible vancomycin-resistant pathogen causing extra-intestinal infections.</title>
        <authorList>
            <person name="Feng Y."/>
            <person name="Chiu C.-H."/>
        </authorList>
    </citation>
    <scope>NUCLEOTIDE SEQUENCE [LARGE SCALE GENOMIC DNA]</scope>
    <source>
        <strain evidence="2 3">AN88</strain>
    </source>
</reference>
<organism evidence="2 3">
    <name type="scientific">Clostridium innocuum</name>
    <dbReference type="NCBI Taxonomy" id="1522"/>
    <lineage>
        <taxon>Bacteria</taxon>
        <taxon>Bacillati</taxon>
        <taxon>Bacillota</taxon>
        <taxon>Clostridia</taxon>
        <taxon>Eubacteriales</taxon>
        <taxon>Clostridiaceae</taxon>
        <taxon>Clostridium</taxon>
    </lineage>
</organism>
<keyword evidence="1" id="KW-1133">Transmembrane helix</keyword>
<evidence type="ECO:0000256" key="1">
    <source>
        <dbReference type="SAM" id="Phobius"/>
    </source>
</evidence>
<dbReference type="RefSeq" id="WP_004614026.1">
    <property type="nucleotide sequence ID" value="NZ_JANFXU010000054.1"/>
</dbReference>
<name>A0A099IA99_CLOIN</name>
<evidence type="ECO:0000313" key="2">
    <source>
        <dbReference type="EMBL" id="KGJ54137.1"/>
    </source>
</evidence>
<keyword evidence="1" id="KW-0812">Transmembrane</keyword>
<sequence>MKKLYCMNCGTEIKGGIPNECSCGAEFDLADTKNIKRIITSIIFFVILMSPLLILIHFGRQYLQASIILYALLLILGIFWCRIVQTILVRLGLVTMTNIEIK</sequence>
<protein>
    <submittedName>
        <fullName evidence="2">Uncharacterized protein</fullName>
    </submittedName>
</protein>
<dbReference type="Proteomes" id="UP000030008">
    <property type="component" value="Unassembled WGS sequence"/>
</dbReference>
<keyword evidence="1" id="KW-0472">Membrane</keyword>
<evidence type="ECO:0000313" key="3">
    <source>
        <dbReference type="Proteomes" id="UP000030008"/>
    </source>
</evidence>
<gene>
    <name evidence="2" type="ORF">CIAN88_06240</name>
</gene>
<feature type="transmembrane region" description="Helical" evidence="1">
    <location>
        <begin position="62"/>
        <end position="81"/>
    </location>
</feature>
<proteinExistence type="predicted"/>
<feature type="transmembrane region" description="Helical" evidence="1">
    <location>
        <begin position="38"/>
        <end position="56"/>
    </location>
</feature>
<dbReference type="EMBL" id="JQIF01000023">
    <property type="protein sequence ID" value="KGJ54137.1"/>
    <property type="molecule type" value="Genomic_DNA"/>
</dbReference>
<dbReference type="AlphaFoldDB" id="A0A099IA99"/>
<comment type="caution">
    <text evidence="2">The sequence shown here is derived from an EMBL/GenBank/DDBJ whole genome shotgun (WGS) entry which is preliminary data.</text>
</comment>
<accession>A0A099IA99</accession>